<dbReference type="STRING" id="34508.A0A4U8ULF2"/>
<dbReference type="GO" id="GO:0042393">
    <property type="term" value="F:histone binding"/>
    <property type="evidence" value="ECO:0007669"/>
    <property type="project" value="TreeGrafter"/>
</dbReference>
<dbReference type="GO" id="GO:0005634">
    <property type="term" value="C:nucleus"/>
    <property type="evidence" value="ECO:0007669"/>
    <property type="project" value="InterPro"/>
</dbReference>
<keyword evidence="1" id="KW-0677">Repeat</keyword>
<dbReference type="PANTHER" id="PTHR12247">
    <property type="entry name" value="POLYCOMB GROUP PROTEIN"/>
    <property type="match status" value="1"/>
</dbReference>
<dbReference type="OrthoDB" id="5912862at2759"/>
<evidence type="ECO:0000313" key="5">
    <source>
        <dbReference type="Proteomes" id="UP000298663"/>
    </source>
</evidence>
<dbReference type="GO" id="GO:0003682">
    <property type="term" value="F:chromatin binding"/>
    <property type="evidence" value="ECO:0007669"/>
    <property type="project" value="TreeGrafter"/>
</dbReference>
<feature type="region of interest" description="Disordered" evidence="3">
    <location>
        <begin position="130"/>
        <end position="271"/>
    </location>
</feature>
<dbReference type="EMBL" id="AZBU02000001">
    <property type="protein sequence ID" value="TMS33722.1"/>
    <property type="molecule type" value="Genomic_DNA"/>
</dbReference>
<reference evidence="4 5" key="1">
    <citation type="journal article" date="2015" name="Genome Biol.">
        <title>Comparative genomics of Steinernema reveals deeply conserved gene regulatory networks.</title>
        <authorList>
            <person name="Dillman A.R."/>
            <person name="Macchietto M."/>
            <person name="Porter C.F."/>
            <person name="Rogers A."/>
            <person name="Williams B."/>
            <person name="Antoshechkin I."/>
            <person name="Lee M.M."/>
            <person name="Goodwin Z."/>
            <person name="Lu X."/>
            <person name="Lewis E.E."/>
            <person name="Goodrich-Blair H."/>
            <person name="Stock S.P."/>
            <person name="Adams B.J."/>
            <person name="Sternberg P.W."/>
            <person name="Mortazavi A."/>
        </authorList>
    </citation>
    <scope>NUCLEOTIDE SEQUENCE [LARGE SCALE GENOMIC DNA]</scope>
    <source>
        <strain evidence="4 5">ALL</strain>
    </source>
</reference>
<dbReference type="Pfam" id="PF02820">
    <property type="entry name" value="MBT"/>
    <property type="match status" value="1"/>
</dbReference>
<dbReference type="AlphaFoldDB" id="A0A4U8ULF2"/>
<evidence type="ECO:0000256" key="3">
    <source>
        <dbReference type="SAM" id="MobiDB-lite"/>
    </source>
</evidence>
<feature type="compositionally biased region" description="Polar residues" evidence="3">
    <location>
        <begin position="144"/>
        <end position="155"/>
    </location>
</feature>
<reference evidence="4 5" key="2">
    <citation type="journal article" date="2019" name="G3 (Bethesda)">
        <title>Hybrid Assembly of the Genome of the Entomopathogenic Nematode Steinernema carpocapsae Identifies the X-Chromosome.</title>
        <authorList>
            <person name="Serra L."/>
            <person name="Macchietto M."/>
            <person name="Macias-Munoz A."/>
            <person name="McGill C.J."/>
            <person name="Rodriguez I.M."/>
            <person name="Rodriguez B."/>
            <person name="Murad R."/>
            <person name="Mortazavi A."/>
        </authorList>
    </citation>
    <scope>NUCLEOTIDE SEQUENCE [LARGE SCALE GENOMIC DNA]</scope>
    <source>
        <strain evidence="4 5">ALL</strain>
    </source>
</reference>
<evidence type="ECO:0000256" key="2">
    <source>
        <dbReference type="PROSITE-ProRule" id="PRU00459"/>
    </source>
</evidence>
<dbReference type="Gene3D" id="2.30.30.140">
    <property type="match status" value="2"/>
</dbReference>
<evidence type="ECO:0008006" key="6">
    <source>
        <dbReference type="Google" id="ProtNLM"/>
    </source>
</evidence>
<dbReference type="PANTHER" id="PTHR12247:SF132">
    <property type="entry name" value="POLYCOMB PROTEIN SCM"/>
    <property type="match status" value="1"/>
</dbReference>
<comment type="caution">
    <text evidence="4">The sequence shown here is derived from an EMBL/GenBank/DDBJ whole genome shotgun (WGS) entry which is preliminary data.</text>
</comment>
<sequence length="580" mass="63120">MATVLVTPKEAIIMGVSSSSSKASSTSLLTEILHAPPSATLPTTLLIPTAAASPPERSPETPAEKGPTSEQPRKQGPEGMAEDNQTQKQLPPRPSRAQETTGRARPPMSMDVDEMCFQTARREWKEAFCASPEYSSPPKVTFPRRSTGSAPSTLKTPPIKLRIPFKHVVRKSETTPEQKNETAKKQTEKEEQKTSEETPKPLDEALEPQKEIAEQSKSPEETTEAAEQNTEQPKAAKFDSMPPSSVEAPTTPVAPVTSTAPTTPAEPATLKEPGAFNWENYLKANNATAAPKEFFFQNFHKLDNQFQLGHKLVMPDPRSLGSNCLGSVVGVHRSWVCIRLDGEDTSNDHWVVCDDSQLAPVRGGGEGLQPPIGFTRSPANFRTFVKKKLAEAEKDGYSYLCPKENFKPIDSSLCPTKNLFRVGMKLELVERRSFNGSPCVVTVADVNGDMLTLSFDGSTDHTAKEHFQSRYIYPCGWGELNDAPVAPPKEPAPKRKGPARKKLVVKPELVNPETPEIPVGAEIQATPEIPDTSVKDVKNKIVVKPEPVSPESSATPTALETPAAPAPVVATPKSNRFDLT</sequence>
<dbReference type="SMART" id="SM00561">
    <property type="entry name" value="MBT"/>
    <property type="match status" value="2"/>
</dbReference>
<dbReference type="SUPFAM" id="SSF63748">
    <property type="entry name" value="Tudor/PWWP/MBT"/>
    <property type="match status" value="2"/>
</dbReference>
<dbReference type="PROSITE" id="PS51079">
    <property type="entry name" value="MBT"/>
    <property type="match status" value="2"/>
</dbReference>
<feature type="region of interest" description="Disordered" evidence="3">
    <location>
        <begin position="37"/>
        <end position="114"/>
    </location>
</feature>
<name>A0A4U8ULF2_STECR</name>
<feature type="repeat" description="MBT" evidence="2">
    <location>
        <begin position="379"/>
        <end position="488"/>
    </location>
</feature>
<dbReference type="GO" id="GO:0045892">
    <property type="term" value="P:negative regulation of DNA-templated transcription"/>
    <property type="evidence" value="ECO:0007669"/>
    <property type="project" value="TreeGrafter"/>
</dbReference>
<evidence type="ECO:0000313" key="4">
    <source>
        <dbReference type="EMBL" id="TMS33722.1"/>
    </source>
</evidence>
<feature type="compositionally biased region" description="Low complexity" evidence="3">
    <location>
        <begin position="245"/>
        <end position="268"/>
    </location>
</feature>
<proteinExistence type="predicted"/>
<dbReference type="InterPro" id="IPR050548">
    <property type="entry name" value="PcG_chromatin_remod_factors"/>
</dbReference>
<protein>
    <recommendedName>
        <fullName evidence="6">Tudor domain-containing protein</fullName>
    </recommendedName>
</protein>
<accession>A0A4U8ULF2</accession>
<gene>
    <name evidence="4" type="ORF">L596_001429</name>
</gene>
<evidence type="ECO:0000256" key="1">
    <source>
        <dbReference type="ARBA" id="ARBA00022737"/>
    </source>
</evidence>
<feature type="compositionally biased region" description="Low complexity" evidence="3">
    <location>
        <begin position="37"/>
        <end position="55"/>
    </location>
</feature>
<feature type="compositionally biased region" description="Low complexity" evidence="3">
    <location>
        <begin position="554"/>
        <end position="572"/>
    </location>
</feature>
<feature type="compositionally biased region" description="Basic and acidic residues" evidence="3">
    <location>
        <begin position="170"/>
        <end position="220"/>
    </location>
</feature>
<feature type="region of interest" description="Disordered" evidence="3">
    <location>
        <begin position="544"/>
        <end position="580"/>
    </location>
</feature>
<dbReference type="InterPro" id="IPR004092">
    <property type="entry name" value="Mbt"/>
</dbReference>
<dbReference type="Proteomes" id="UP000298663">
    <property type="component" value="Unassembled WGS sequence"/>
</dbReference>
<organism evidence="4 5">
    <name type="scientific">Steinernema carpocapsae</name>
    <name type="common">Entomopathogenic nematode</name>
    <dbReference type="NCBI Taxonomy" id="34508"/>
    <lineage>
        <taxon>Eukaryota</taxon>
        <taxon>Metazoa</taxon>
        <taxon>Ecdysozoa</taxon>
        <taxon>Nematoda</taxon>
        <taxon>Chromadorea</taxon>
        <taxon>Rhabditida</taxon>
        <taxon>Tylenchina</taxon>
        <taxon>Panagrolaimomorpha</taxon>
        <taxon>Strongyloidoidea</taxon>
        <taxon>Steinernematidae</taxon>
        <taxon>Steinernema</taxon>
    </lineage>
</organism>
<feature type="repeat" description="MBT" evidence="2">
    <location>
        <begin position="276"/>
        <end position="371"/>
    </location>
</feature>
<keyword evidence="5" id="KW-1185">Reference proteome</keyword>